<dbReference type="Proteomes" id="UP000466864">
    <property type="component" value="Unassembled WGS sequence"/>
</dbReference>
<keyword evidence="4 8" id="KW-0028">Amino-acid biosynthesis</keyword>
<dbReference type="GO" id="GO:0005737">
    <property type="term" value="C:cytoplasm"/>
    <property type="evidence" value="ECO:0007669"/>
    <property type="project" value="TreeGrafter"/>
</dbReference>
<dbReference type="InterPro" id="IPR004013">
    <property type="entry name" value="PHP_dom"/>
</dbReference>
<dbReference type="GO" id="GO:0004401">
    <property type="term" value="F:histidinol-phosphatase activity"/>
    <property type="evidence" value="ECO:0007669"/>
    <property type="project" value="UniProtKB-UniRule"/>
</dbReference>
<keyword evidence="6 8" id="KW-0368">Histidine biosynthesis</keyword>
<dbReference type="Gene3D" id="3.20.20.140">
    <property type="entry name" value="Metal-dependent hydrolases"/>
    <property type="match status" value="1"/>
</dbReference>
<protein>
    <recommendedName>
        <fullName evidence="3 8">Histidinol-phosphatase</fullName>
        <shortName evidence="8">HolPase</shortName>
        <ecNumber evidence="3 8">3.1.3.15</ecNumber>
    </recommendedName>
</protein>
<gene>
    <name evidence="10" type="ORF">FYJ60_07150</name>
</gene>
<evidence type="ECO:0000256" key="3">
    <source>
        <dbReference type="ARBA" id="ARBA00013085"/>
    </source>
</evidence>
<dbReference type="NCBIfam" id="TIGR01856">
    <property type="entry name" value="hisJ_fam"/>
    <property type="match status" value="1"/>
</dbReference>
<dbReference type="UniPathway" id="UPA00031">
    <property type="reaction ID" value="UER00013"/>
</dbReference>
<evidence type="ECO:0000256" key="6">
    <source>
        <dbReference type="ARBA" id="ARBA00023102"/>
    </source>
</evidence>
<evidence type="ECO:0000256" key="5">
    <source>
        <dbReference type="ARBA" id="ARBA00022801"/>
    </source>
</evidence>
<comment type="catalytic activity">
    <reaction evidence="7 8">
        <text>L-histidinol phosphate + H2O = L-histidinol + phosphate</text>
        <dbReference type="Rhea" id="RHEA:14465"/>
        <dbReference type="ChEBI" id="CHEBI:15377"/>
        <dbReference type="ChEBI" id="CHEBI:43474"/>
        <dbReference type="ChEBI" id="CHEBI:57699"/>
        <dbReference type="ChEBI" id="CHEBI:57980"/>
        <dbReference type="EC" id="3.1.3.15"/>
    </reaction>
</comment>
<evidence type="ECO:0000313" key="11">
    <source>
        <dbReference type="Proteomes" id="UP000466864"/>
    </source>
</evidence>
<sequence length="265" mass="30847">MLNDWHVHTRFSSDSEADPDAVIRKAVSLGMSRICITDHYDMDYPGGEFRLDTEEYLKMLENLRTKYADRIEICLGVEMGLQPELSIGERVYRYISSYPFDFAIGSVHLVDGRDPYDRKEIDLTDEQLYRRYFELVLENVRKPRGYQALGHLDYVVRYGYSKAEHYSYEKYEDLIDSILMEIINRQIALEVNTAGLRSGLGFPNPHPDIIRRYHNLGGDLITVGSDAHRPEDVGYGMDQVRELLLDLGIHYVTEYRQKKPVMVHL</sequence>
<comment type="caution">
    <text evidence="10">The sequence shown here is derived from an EMBL/GenBank/DDBJ whole genome shotgun (WGS) entry which is preliminary data.</text>
</comment>
<dbReference type="GO" id="GO:0000105">
    <property type="term" value="P:L-histidine biosynthetic process"/>
    <property type="evidence" value="ECO:0007669"/>
    <property type="project" value="UniProtKB-UniRule"/>
</dbReference>
<accession>A0A7X2TPJ6</accession>
<dbReference type="SUPFAM" id="SSF89550">
    <property type="entry name" value="PHP domain-like"/>
    <property type="match status" value="1"/>
</dbReference>
<dbReference type="PANTHER" id="PTHR21039:SF0">
    <property type="entry name" value="HISTIDINOL-PHOSPHATASE"/>
    <property type="match status" value="1"/>
</dbReference>
<reference evidence="10 11" key="1">
    <citation type="submission" date="2019-08" db="EMBL/GenBank/DDBJ databases">
        <title>In-depth cultivation of the pig gut microbiome towards novel bacterial diversity and tailored functional studies.</title>
        <authorList>
            <person name="Wylensek D."/>
            <person name="Hitch T.C.A."/>
            <person name="Clavel T."/>
        </authorList>
    </citation>
    <scope>NUCLEOTIDE SEQUENCE [LARGE SCALE GENOMIC DNA]</scope>
    <source>
        <strain evidence="10 11">Oil+RF-744-WCA-WT-13</strain>
    </source>
</reference>
<comment type="similarity">
    <text evidence="2 8">Belongs to the PHP hydrolase family. HisK subfamily.</text>
</comment>
<evidence type="ECO:0000259" key="9">
    <source>
        <dbReference type="SMART" id="SM00481"/>
    </source>
</evidence>
<keyword evidence="11" id="KW-1185">Reference proteome</keyword>
<comment type="pathway">
    <text evidence="1 8">Amino-acid biosynthesis; L-histidine biosynthesis; L-histidine from 5-phospho-alpha-D-ribose 1-diphosphate: step 8/9.</text>
</comment>
<evidence type="ECO:0000256" key="4">
    <source>
        <dbReference type="ARBA" id="ARBA00022605"/>
    </source>
</evidence>
<dbReference type="Pfam" id="PF02811">
    <property type="entry name" value="PHP"/>
    <property type="match status" value="1"/>
</dbReference>
<evidence type="ECO:0000256" key="1">
    <source>
        <dbReference type="ARBA" id="ARBA00004970"/>
    </source>
</evidence>
<dbReference type="EC" id="3.1.3.15" evidence="3 8"/>
<dbReference type="InterPro" id="IPR010140">
    <property type="entry name" value="Histidinol_P_phosphatase_HisJ"/>
</dbReference>
<organism evidence="10 11">
    <name type="scientific">Bilifractor porci</name>
    <dbReference type="NCBI Taxonomy" id="2606636"/>
    <lineage>
        <taxon>Bacteria</taxon>
        <taxon>Bacillati</taxon>
        <taxon>Bacillota</taxon>
        <taxon>Clostridia</taxon>
        <taxon>Lachnospirales</taxon>
        <taxon>Lachnospiraceae</taxon>
        <taxon>Bilifractor</taxon>
    </lineage>
</organism>
<dbReference type="PANTHER" id="PTHR21039">
    <property type="entry name" value="HISTIDINOL PHOSPHATASE-RELATED"/>
    <property type="match status" value="1"/>
</dbReference>
<evidence type="ECO:0000256" key="8">
    <source>
        <dbReference type="RuleBase" id="RU366003"/>
    </source>
</evidence>
<name>A0A7X2TPJ6_9FIRM</name>
<proteinExistence type="inferred from homology"/>
<dbReference type="EMBL" id="VUMV01000004">
    <property type="protein sequence ID" value="MST82088.1"/>
    <property type="molecule type" value="Genomic_DNA"/>
</dbReference>
<evidence type="ECO:0000313" key="10">
    <source>
        <dbReference type="EMBL" id="MST82088.1"/>
    </source>
</evidence>
<feature type="domain" description="Polymerase/histidinol phosphatase N-terminal" evidence="9">
    <location>
        <begin position="3"/>
        <end position="83"/>
    </location>
</feature>
<dbReference type="SMART" id="SM00481">
    <property type="entry name" value="POLIIIAc"/>
    <property type="match status" value="1"/>
</dbReference>
<evidence type="ECO:0000256" key="2">
    <source>
        <dbReference type="ARBA" id="ARBA00009152"/>
    </source>
</evidence>
<dbReference type="InterPro" id="IPR003141">
    <property type="entry name" value="Pol/His_phosphatase_N"/>
</dbReference>
<dbReference type="RefSeq" id="WP_154457993.1">
    <property type="nucleotide sequence ID" value="NZ_VUMV01000004.1"/>
</dbReference>
<dbReference type="InterPro" id="IPR016195">
    <property type="entry name" value="Pol/histidinol_Pase-like"/>
</dbReference>
<dbReference type="AlphaFoldDB" id="A0A7X2TPJ6"/>
<evidence type="ECO:0000256" key="7">
    <source>
        <dbReference type="ARBA" id="ARBA00049158"/>
    </source>
</evidence>
<keyword evidence="5 8" id="KW-0378">Hydrolase</keyword>